<dbReference type="Proteomes" id="UP001321473">
    <property type="component" value="Unassembled WGS sequence"/>
</dbReference>
<organism evidence="2 3">
    <name type="scientific">Amblyomma americanum</name>
    <name type="common">Lone star tick</name>
    <dbReference type="NCBI Taxonomy" id="6943"/>
    <lineage>
        <taxon>Eukaryota</taxon>
        <taxon>Metazoa</taxon>
        <taxon>Ecdysozoa</taxon>
        <taxon>Arthropoda</taxon>
        <taxon>Chelicerata</taxon>
        <taxon>Arachnida</taxon>
        <taxon>Acari</taxon>
        <taxon>Parasitiformes</taxon>
        <taxon>Ixodida</taxon>
        <taxon>Ixodoidea</taxon>
        <taxon>Ixodidae</taxon>
        <taxon>Amblyomminae</taxon>
        <taxon>Amblyomma</taxon>
    </lineage>
</organism>
<dbReference type="Pfam" id="PF02098">
    <property type="entry name" value="His_binding"/>
    <property type="match status" value="1"/>
</dbReference>
<keyword evidence="1" id="KW-0732">Signal</keyword>
<gene>
    <name evidence="2" type="ORF">V5799_027012</name>
</gene>
<reference evidence="2 3" key="1">
    <citation type="journal article" date="2023" name="Arcadia Sci">
        <title>De novo assembly of a long-read Amblyomma americanum tick genome.</title>
        <authorList>
            <person name="Chou S."/>
            <person name="Poskanzer K.E."/>
            <person name="Rollins M."/>
            <person name="Thuy-Boun P.S."/>
        </authorList>
    </citation>
    <scope>NUCLEOTIDE SEQUENCE [LARGE SCALE GENOMIC DNA]</scope>
    <source>
        <strain evidence="2">F_SG_1</strain>
        <tissue evidence="2">Salivary glands</tissue>
    </source>
</reference>
<dbReference type="AlphaFoldDB" id="A0AAQ4DGY3"/>
<evidence type="ECO:0000313" key="2">
    <source>
        <dbReference type="EMBL" id="KAK8761723.1"/>
    </source>
</evidence>
<dbReference type="GO" id="GO:0030682">
    <property type="term" value="P:symbiont-mediated perturbation of host defenses"/>
    <property type="evidence" value="ECO:0007669"/>
    <property type="project" value="InterPro"/>
</dbReference>
<dbReference type="EMBL" id="JARKHS020030821">
    <property type="protein sequence ID" value="KAK8761723.1"/>
    <property type="molecule type" value="Genomic_DNA"/>
</dbReference>
<feature type="signal peptide" evidence="1">
    <location>
        <begin position="1"/>
        <end position="19"/>
    </location>
</feature>
<comment type="caution">
    <text evidence="2">The sequence shown here is derived from an EMBL/GenBank/DDBJ whole genome shotgun (WGS) entry which is preliminary data.</text>
</comment>
<keyword evidence="3" id="KW-1185">Reference proteome</keyword>
<proteinExistence type="predicted"/>
<dbReference type="InterPro" id="IPR002970">
    <property type="entry name" value="Tick_his-bd"/>
</dbReference>
<dbReference type="GO" id="GO:0043176">
    <property type="term" value="F:amine binding"/>
    <property type="evidence" value="ECO:0007669"/>
    <property type="project" value="InterPro"/>
</dbReference>
<feature type="chain" id="PRO_5042811502" description="Secreted protein" evidence="1">
    <location>
        <begin position="20"/>
        <end position="222"/>
    </location>
</feature>
<evidence type="ECO:0000313" key="3">
    <source>
        <dbReference type="Proteomes" id="UP001321473"/>
    </source>
</evidence>
<dbReference type="InterPro" id="IPR012674">
    <property type="entry name" value="Calycin"/>
</dbReference>
<protein>
    <recommendedName>
        <fullName evidence="4">Secreted protein</fullName>
    </recommendedName>
</protein>
<evidence type="ECO:0000256" key="1">
    <source>
        <dbReference type="SAM" id="SignalP"/>
    </source>
</evidence>
<dbReference type="Gene3D" id="2.40.128.20">
    <property type="match status" value="1"/>
</dbReference>
<sequence length="222" mass="25097">MLAYVVGGSLLVFAAAAAAGRCDPGFIAEQLDYTPDAWKLIKEPNLKFYLMFVSQGGVPPDYRCLRTYKTEDVKGRIWEKRLMYHAYPNNTTVKIWYSTLGITKNADSCVYENTVTATNSRGDKKPEWRSQVLYTDYHSCILLKSKVLDCLTLVYLNATKTLKPQIAVWFDMLLEYAFNVRHGSGSKIEHVDAINRIGVEDPSYPSDNVIADKLDICLTMSL</sequence>
<evidence type="ECO:0008006" key="4">
    <source>
        <dbReference type="Google" id="ProtNLM"/>
    </source>
</evidence>
<name>A0AAQ4DGY3_AMBAM</name>
<accession>A0AAQ4DGY3</accession>